<reference evidence="2" key="1">
    <citation type="journal article" date="2015" name="Nature">
        <title>Complex archaea that bridge the gap between prokaryotes and eukaryotes.</title>
        <authorList>
            <person name="Spang A."/>
            <person name="Saw J.H."/>
            <person name="Jorgensen S.L."/>
            <person name="Zaremba-Niedzwiedzka K."/>
            <person name="Martijn J."/>
            <person name="Lind A.E."/>
            <person name="van Eijk R."/>
            <person name="Schleper C."/>
            <person name="Guy L."/>
            <person name="Ettema T.J."/>
        </authorList>
    </citation>
    <scope>NUCLEOTIDE SEQUENCE</scope>
</reference>
<dbReference type="AlphaFoldDB" id="A0A0F9QA48"/>
<gene>
    <name evidence="2" type="ORF">LCGC14_1040250</name>
</gene>
<protein>
    <submittedName>
        <fullName evidence="2">Uncharacterized protein</fullName>
    </submittedName>
</protein>
<proteinExistence type="predicted"/>
<dbReference type="EMBL" id="LAZR01004280">
    <property type="protein sequence ID" value="KKN10061.1"/>
    <property type="molecule type" value="Genomic_DNA"/>
</dbReference>
<accession>A0A0F9QA48</accession>
<feature type="region of interest" description="Disordered" evidence="1">
    <location>
        <begin position="410"/>
        <end position="430"/>
    </location>
</feature>
<organism evidence="2">
    <name type="scientific">marine sediment metagenome</name>
    <dbReference type="NCBI Taxonomy" id="412755"/>
    <lineage>
        <taxon>unclassified sequences</taxon>
        <taxon>metagenomes</taxon>
        <taxon>ecological metagenomes</taxon>
    </lineage>
</organism>
<comment type="caution">
    <text evidence="2">The sequence shown here is derived from an EMBL/GenBank/DDBJ whole genome shotgun (WGS) entry which is preliminary data.</text>
</comment>
<evidence type="ECO:0000313" key="2">
    <source>
        <dbReference type="EMBL" id="KKN10061.1"/>
    </source>
</evidence>
<evidence type="ECO:0000256" key="1">
    <source>
        <dbReference type="SAM" id="MobiDB-lite"/>
    </source>
</evidence>
<sequence>MSDKVLRFLKKLMWGHYTARQKRKGRRRKASAASGPGPLKGCLILFVLMFSGFVGICGGILSESDTPEARQAQAERERCASTNAAFVYSKEFVKNRLQSPATAEFPYYSGAAGVEIETVECGRSGRPGRGGGGRGRRGLGAGLALPRDETLFVAHLALGQQRDDQGDVAAAAHQLQRPLDQPPVLLRPGPDLVVPSQRIGGLVDVEEAYAVGHVRQGPVGDGQDHRSCDRFLPGQLHGQLGGVASRRGGLGHVHRQPDRHGGDLLGRGVQQHVEAAAHRPGWVPERLAEIGAGGHNGREVVQADVVQANARLHGVDRAVPHCRGWGRKRALARGMGEGAHPRRQALDLLVGCHHDLPAEPPVARADQTDRLQPCVPVGAFGRTDAAGRVGVPHLHPPPLRVQRLDRAGRSLGRKGQHRQPHRRKAQCRHPGVRPLEGLDQVIATVQFDRQHVQSVAKQRRLDLDRPRRPLPDQPLLGLSVVPPVQHASLARPLGDEPRVDAVVLPRRVGRELSGQQACLPIGDR</sequence>
<name>A0A0F9QA48_9ZZZZ</name>
<feature type="compositionally biased region" description="Basic residues" evidence="1">
    <location>
        <begin position="411"/>
        <end position="430"/>
    </location>
</feature>
<feature type="non-terminal residue" evidence="2">
    <location>
        <position position="524"/>
    </location>
</feature>